<protein>
    <recommendedName>
        <fullName evidence="2">DUF7344 domain-containing protein</fullName>
    </recommendedName>
</protein>
<keyword evidence="1" id="KW-1133">Transmembrane helix</keyword>
<dbReference type="Pfam" id="PF24035">
    <property type="entry name" value="DUF7344"/>
    <property type="match status" value="1"/>
</dbReference>
<dbReference type="AlphaFoldDB" id="A0ABD5P7E0"/>
<keyword evidence="1" id="KW-0472">Membrane</keyword>
<evidence type="ECO:0000313" key="3">
    <source>
        <dbReference type="EMBL" id="MFC4356577.1"/>
    </source>
</evidence>
<feature type="transmembrane region" description="Helical" evidence="1">
    <location>
        <begin position="150"/>
        <end position="170"/>
    </location>
</feature>
<feature type="domain" description="DUF7344" evidence="2">
    <location>
        <begin position="19"/>
        <end position="97"/>
    </location>
</feature>
<keyword evidence="4" id="KW-1185">Reference proteome</keyword>
<comment type="caution">
    <text evidence="3">The sequence shown here is derived from an EMBL/GenBank/DDBJ whole genome shotgun (WGS) entry which is preliminary data.</text>
</comment>
<proteinExistence type="predicted"/>
<reference evidence="3 4" key="1">
    <citation type="journal article" date="2019" name="Int. J. Syst. Evol. Microbiol.">
        <title>The Global Catalogue of Microorganisms (GCM) 10K type strain sequencing project: providing services to taxonomists for standard genome sequencing and annotation.</title>
        <authorList>
            <consortium name="The Broad Institute Genomics Platform"/>
            <consortium name="The Broad Institute Genome Sequencing Center for Infectious Disease"/>
            <person name="Wu L."/>
            <person name="Ma J."/>
        </authorList>
    </citation>
    <scope>NUCLEOTIDE SEQUENCE [LARGE SCALE GENOMIC DNA]</scope>
    <source>
        <strain evidence="3 4">CGMCC 1.12553</strain>
    </source>
</reference>
<accession>A0ABD5P7E0</accession>
<organism evidence="3 4">
    <name type="scientific">Halobium salinum</name>
    <dbReference type="NCBI Taxonomy" id="1364940"/>
    <lineage>
        <taxon>Archaea</taxon>
        <taxon>Methanobacteriati</taxon>
        <taxon>Methanobacteriota</taxon>
        <taxon>Stenosarchaea group</taxon>
        <taxon>Halobacteria</taxon>
        <taxon>Halobacteriales</taxon>
        <taxon>Haloferacaceae</taxon>
        <taxon>Halobium</taxon>
    </lineage>
</organism>
<feature type="transmembrane region" description="Helical" evidence="1">
    <location>
        <begin position="122"/>
        <end position="144"/>
    </location>
</feature>
<dbReference type="RefSeq" id="WP_267625012.1">
    <property type="nucleotide sequence ID" value="NZ_JAODIW010000010.1"/>
</dbReference>
<evidence type="ECO:0000256" key="1">
    <source>
        <dbReference type="SAM" id="Phobius"/>
    </source>
</evidence>
<keyword evidence="1" id="KW-0812">Transmembrane</keyword>
<sequence>MAESQTARPSGAVETEEVFQTLSNQRRRFVVHALEQDGSMEIGDMARRIAGWEYQKDPEAVSSAERRRVYNSLQQVHLPKMDENGLVDYDSRSGLVSATGDLADLRLYLEVVPGNDIPWSTYYLLLGAFGALFATATLLNVFGFGAVPDAVGALTTGVLLVASAAVHTYVTRTRELGVEGPPPEVDEG</sequence>
<dbReference type="InterPro" id="IPR055768">
    <property type="entry name" value="DUF7344"/>
</dbReference>
<evidence type="ECO:0000259" key="2">
    <source>
        <dbReference type="Pfam" id="PF24035"/>
    </source>
</evidence>
<dbReference type="InterPro" id="IPR036388">
    <property type="entry name" value="WH-like_DNA-bd_sf"/>
</dbReference>
<dbReference type="Gene3D" id="1.10.10.10">
    <property type="entry name" value="Winged helix-like DNA-binding domain superfamily/Winged helix DNA-binding domain"/>
    <property type="match status" value="1"/>
</dbReference>
<evidence type="ECO:0000313" key="4">
    <source>
        <dbReference type="Proteomes" id="UP001595921"/>
    </source>
</evidence>
<gene>
    <name evidence="3" type="ORF">ACFO0N_01290</name>
</gene>
<dbReference type="EMBL" id="JBHSDS010000002">
    <property type="protein sequence ID" value="MFC4356577.1"/>
    <property type="molecule type" value="Genomic_DNA"/>
</dbReference>
<name>A0ABD5P7E0_9EURY</name>
<dbReference type="Proteomes" id="UP001595921">
    <property type="component" value="Unassembled WGS sequence"/>
</dbReference>